<dbReference type="Proteomes" id="UP001219934">
    <property type="component" value="Unassembled WGS sequence"/>
</dbReference>
<reference evidence="1" key="1">
    <citation type="submission" date="2022-11" db="EMBL/GenBank/DDBJ databases">
        <title>Chromosome-level genome of Pogonophryne albipinna.</title>
        <authorList>
            <person name="Jo E."/>
        </authorList>
    </citation>
    <scope>NUCLEOTIDE SEQUENCE</scope>
    <source>
        <strain evidence="1">SGF0006</strain>
        <tissue evidence="1">Muscle</tissue>
    </source>
</reference>
<evidence type="ECO:0000313" key="1">
    <source>
        <dbReference type="EMBL" id="KAJ4941542.1"/>
    </source>
</evidence>
<accession>A0AAD6FQG6</accession>
<protein>
    <submittedName>
        <fullName evidence="1">Uncharacterized protein</fullName>
    </submittedName>
</protein>
<dbReference type="AlphaFoldDB" id="A0AAD6FQG6"/>
<organism evidence="1 2">
    <name type="scientific">Pogonophryne albipinna</name>
    <dbReference type="NCBI Taxonomy" id="1090488"/>
    <lineage>
        <taxon>Eukaryota</taxon>
        <taxon>Metazoa</taxon>
        <taxon>Chordata</taxon>
        <taxon>Craniata</taxon>
        <taxon>Vertebrata</taxon>
        <taxon>Euteleostomi</taxon>
        <taxon>Actinopterygii</taxon>
        <taxon>Neopterygii</taxon>
        <taxon>Teleostei</taxon>
        <taxon>Neoteleostei</taxon>
        <taxon>Acanthomorphata</taxon>
        <taxon>Eupercaria</taxon>
        <taxon>Perciformes</taxon>
        <taxon>Notothenioidei</taxon>
        <taxon>Pogonophryne</taxon>
    </lineage>
</organism>
<name>A0AAD6FQG6_9TELE</name>
<proteinExistence type="predicted"/>
<keyword evidence="2" id="KW-1185">Reference proteome</keyword>
<comment type="caution">
    <text evidence="1">The sequence shown here is derived from an EMBL/GenBank/DDBJ whole genome shotgun (WGS) entry which is preliminary data.</text>
</comment>
<evidence type="ECO:0000313" key="2">
    <source>
        <dbReference type="Proteomes" id="UP001219934"/>
    </source>
</evidence>
<dbReference type="EMBL" id="JAPTMU010000006">
    <property type="protein sequence ID" value="KAJ4941542.1"/>
    <property type="molecule type" value="Genomic_DNA"/>
</dbReference>
<gene>
    <name evidence="1" type="ORF">JOQ06_011421</name>
</gene>
<sequence length="91" mass="10296">MCNNIRDSSERQEWQREGKEQHLVSFSSTLRSFYLGSWYLKTSVSGMPSENKTIVSSVRWGSQGQEMLQGSADGCRKPINLVCVFPDPSFS</sequence>